<dbReference type="RefSeq" id="WP_270896751.1">
    <property type="nucleotide sequence ID" value="NZ_JBHSPF010000023.1"/>
</dbReference>
<gene>
    <name evidence="4" type="primary">ypeB</name>
    <name evidence="4" type="ORF">ACFPTR_06295</name>
</gene>
<evidence type="ECO:0000259" key="3">
    <source>
        <dbReference type="Pfam" id="PF20769"/>
    </source>
</evidence>
<dbReference type="InterPro" id="IPR025711">
    <property type="entry name" value="PepSY"/>
</dbReference>
<feature type="domain" description="PepSY" evidence="1">
    <location>
        <begin position="377"/>
        <end position="432"/>
    </location>
</feature>
<dbReference type="InterPro" id="IPR014239">
    <property type="entry name" value="YpeB_PepSY1-2"/>
</dbReference>
<reference evidence="5" key="1">
    <citation type="journal article" date="2019" name="Int. J. Syst. Evol. Microbiol.">
        <title>The Global Catalogue of Microorganisms (GCM) 10K type strain sequencing project: providing services to taxonomists for standard genome sequencing and annotation.</title>
        <authorList>
            <consortium name="The Broad Institute Genomics Platform"/>
            <consortium name="The Broad Institute Genome Sequencing Center for Infectious Disease"/>
            <person name="Wu L."/>
            <person name="Ma J."/>
        </authorList>
    </citation>
    <scope>NUCLEOTIDE SEQUENCE [LARGE SCALE GENOMIC DNA]</scope>
    <source>
        <strain evidence="5">CGMCC 1.15790</strain>
    </source>
</reference>
<evidence type="ECO:0000313" key="5">
    <source>
        <dbReference type="Proteomes" id="UP001596143"/>
    </source>
</evidence>
<name>A0ABW0U525_9BACI</name>
<keyword evidence="5" id="KW-1185">Reference proteome</keyword>
<dbReference type="NCBIfam" id="TIGR02889">
    <property type="entry name" value="spore_YpeB"/>
    <property type="match status" value="1"/>
</dbReference>
<dbReference type="InterPro" id="IPR048402">
    <property type="entry name" value="YpeB_N"/>
</dbReference>
<dbReference type="Pfam" id="PF03413">
    <property type="entry name" value="PepSY"/>
    <property type="match status" value="1"/>
</dbReference>
<feature type="domain" description="Sporulation protein YpeB N-terminal" evidence="3">
    <location>
        <begin position="27"/>
        <end position="162"/>
    </location>
</feature>
<dbReference type="Pfam" id="PF20769">
    <property type="entry name" value="YPEB_N"/>
    <property type="match status" value="1"/>
</dbReference>
<comment type="caution">
    <text evidence="4">The sequence shown here is derived from an EMBL/GenBank/DDBJ whole genome shotgun (WGS) entry which is preliminary data.</text>
</comment>
<feature type="domain" description="Sporulation protein YpeB PepSY1 and PepSY2" evidence="2">
    <location>
        <begin position="180"/>
        <end position="371"/>
    </location>
</feature>
<evidence type="ECO:0000259" key="2">
    <source>
        <dbReference type="Pfam" id="PF14620"/>
    </source>
</evidence>
<protein>
    <submittedName>
        <fullName evidence="4">Germination protein YpeB</fullName>
    </submittedName>
</protein>
<proteinExistence type="predicted"/>
<dbReference type="EMBL" id="JBHSPF010000023">
    <property type="protein sequence ID" value="MFC5628506.1"/>
    <property type="molecule type" value="Genomic_DNA"/>
</dbReference>
<dbReference type="Pfam" id="PF14620">
    <property type="entry name" value="YPEB_PepSY1-2"/>
    <property type="match status" value="1"/>
</dbReference>
<evidence type="ECO:0000313" key="4">
    <source>
        <dbReference type="EMBL" id="MFC5628506.1"/>
    </source>
</evidence>
<sequence>MIRTIFIGILAAALIGTGWWGMNEKREKEALLVAHENDFQRAFHDLTYHLDQLEDEIGTTLAMNSREQLSSGLANVWRLTSMAQNELGQLPLGLMALNETEQFLHHIGNFSYKHSIRGENKHPLTNEEYEQLRKFYKESGDVKQELRKLQANALKNQLKWTDAEAAMLSGEEPMDNSIVNGFSIMNDKVKGYTETDFTVDDTFSLDVDEKIAKQVKGKPVSKEEAAKIAKKFLDLPDSMKVQVEELDKGVSYDGYSLAIEEPEGEANIYMDMTKNGGHPLWLLQSRPIENVEISLNEASYIAKRFLEKNQFEHMELIDAKQYDTVGAFHFVPVENDVRIYPDAVYVHVALDDGEIIGYKGADYIVHHKKREDLKPEITLEEAKEKVNPHVEIREEHLALILNEDEKEVLCYEFLGTIENDTFQIFINATNGDEEMVKKMESAEPVYDTM</sequence>
<dbReference type="Proteomes" id="UP001596143">
    <property type="component" value="Unassembled WGS sequence"/>
</dbReference>
<accession>A0ABW0U525</accession>
<organism evidence="4 5">
    <name type="scientific">Aliibacillus thermotolerans</name>
    <dbReference type="NCBI Taxonomy" id="1834418"/>
    <lineage>
        <taxon>Bacteria</taxon>
        <taxon>Bacillati</taxon>
        <taxon>Bacillota</taxon>
        <taxon>Bacilli</taxon>
        <taxon>Bacillales</taxon>
        <taxon>Bacillaceae</taxon>
        <taxon>Aliibacillus</taxon>
    </lineage>
</organism>
<evidence type="ECO:0000259" key="1">
    <source>
        <dbReference type="Pfam" id="PF03413"/>
    </source>
</evidence>